<evidence type="ECO:0000313" key="1">
    <source>
        <dbReference type="EMBL" id="PXF58893.1"/>
    </source>
</evidence>
<organism evidence="1 2">
    <name type="scientific">Candidatus Methanogaster sp</name>
    <dbReference type="NCBI Taxonomy" id="3386292"/>
    <lineage>
        <taxon>Archaea</taxon>
        <taxon>Methanobacteriati</taxon>
        <taxon>Methanobacteriota</taxon>
        <taxon>Stenosarchaea group</taxon>
        <taxon>Methanomicrobia</taxon>
        <taxon>Methanosarcinales</taxon>
        <taxon>ANME-2 cluster</taxon>
        <taxon>Candidatus Methanogasteraceae</taxon>
        <taxon>Candidatus Methanogaster</taxon>
    </lineage>
</organism>
<comment type="caution">
    <text evidence="1">The sequence shown here is derived from an EMBL/GenBank/DDBJ whole genome shotgun (WGS) entry which is preliminary data.</text>
</comment>
<reference evidence="1" key="1">
    <citation type="submission" date="2018-01" db="EMBL/GenBank/DDBJ databases">
        <authorList>
            <person name="Krukenberg V."/>
        </authorList>
    </citation>
    <scope>NUCLEOTIDE SEQUENCE</scope>
    <source>
        <strain evidence="1">E20ANME2</strain>
    </source>
</reference>
<gene>
    <name evidence="1" type="ORF">C4B59_12445</name>
</gene>
<name>A0AC61L0K4_9EURY</name>
<accession>A0AC61L0K4</accession>
<dbReference type="Proteomes" id="UP000248329">
    <property type="component" value="Unassembled WGS sequence"/>
</dbReference>
<proteinExistence type="predicted"/>
<protein>
    <submittedName>
        <fullName evidence="1">Radical SAM protein</fullName>
    </submittedName>
</protein>
<dbReference type="EMBL" id="PQXF01000031">
    <property type="protein sequence ID" value="PXF58893.1"/>
    <property type="molecule type" value="Genomic_DNA"/>
</dbReference>
<evidence type="ECO:0000313" key="2">
    <source>
        <dbReference type="Proteomes" id="UP000248329"/>
    </source>
</evidence>
<sequence>MQHPSELARCNLCEWRCGVNRLEGERGVCRAGMHPEIAYTMLSETLSSYSVTMLGCNFRCIYCNAYRISQYPDAQWFYRDYVEPAVLADETISRMKPDTDKIGFTGGEPTIHLPYIEEVVRAIRETGTEIGVGIATNGFCTPETLTRVIDMATSISFEIKAYDDDVHRMLTGAPSAPVLRNAKVLATTARESIRVFRTVVIPGITDRQVLKIAAYIAEIDPTIPYRLIGFRPNFILYYHPGPGMALMNDLTEQCKNIGLTDVAWSGYYPTEMPGGSETEIAMQYLKRAGCPKYPRSCGECELRDRCPACLLEPWR</sequence>